<dbReference type="PRINTS" id="PR00344">
    <property type="entry name" value="BCTRLSENSOR"/>
</dbReference>
<protein>
    <recommendedName>
        <fullName evidence="2">histidine kinase</fullName>
        <ecNumber evidence="2">2.7.13.3</ecNumber>
    </recommendedName>
</protein>
<dbReference type="GO" id="GO:0000156">
    <property type="term" value="F:phosphorelay response regulator activity"/>
    <property type="evidence" value="ECO:0007669"/>
    <property type="project" value="TreeGrafter"/>
</dbReference>
<dbReference type="InterPro" id="IPR050351">
    <property type="entry name" value="BphY/WalK/GraS-like"/>
</dbReference>
<feature type="transmembrane region" description="Helical" evidence="8">
    <location>
        <begin position="279"/>
        <end position="299"/>
    </location>
</feature>
<dbReference type="PROSITE" id="PS50109">
    <property type="entry name" value="HIS_KIN"/>
    <property type="match status" value="1"/>
</dbReference>
<dbReference type="Gene3D" id="3.30.565.10">
    <property type="entry name" value="Histidine kinase-like ATPase, C-terminal domain"/>
    <property type="match status" value="1"/>
</dbReference>
<dbReference type="InterPro" id="IPR005467">
    <property type="entry name" value="His_kinase_dom"/>
</dbReference>
<sequence length="746" mass="80173">MCPRRHLRLRTQWWLILFATSLLVTLMTVDRTAERFDNAIYDHLLQLAPSPRSDAILLVEIDDESIGRLGRWPWNRSVHAALIDRLNAAGAKAIGYDVLFTEPAGEEDDERLARAIAGASPVFLPALPSGALNEGGAGSAILPIDRFRDAAAGIGVATIAPDPDGVVRGAAASHGAPGRPGHLMAEMARSLPHSGHVPSDARLIPFGGGEGRWPEVSAAAILAGQVPAALIEGKIVLVGVTAPGLGSRYATPTGGVMTGLEIQAYLLQGLRSNAMMTRAGLTACLVIALLPLCMLMMGLGPFRRLPALACLGLCSALVLGASVCALMLLRVWLPPSAALTGLALAYPVWGWRQLAAAERFMRAQLERLEEEPALVPRTAFIRREGGVAYTISLLRNAIARNREMRHFVAGRLDQLPDATIVADLAGTILLTNLAARRLFADQPEALAETAGLGPILNRCRVTGSGDMLRFCPGMAPPSACEVQFDQGRYFLFGMAPQTSTDGAHVGWVVRFVDISEAKAAQKQRDDVVQLLTHDMRSPQASILAVLETAPADRIAPQESRSIRYYAERTLQLADGFVQLARAENLEYALEETDLGDMLMDAIDDLWPQSRAKSIDIVTQAEERLVATVERSLMTRALVNVIGNAIKYSEEGTTITCSLSSQVRGDGVLCAVYAIQDQGPGIAPALRQTIFERFRRGPVGLGPRESGAGLGLNFAHTVMVRHHGRIECRSETGHGATFLLQLPLIVD</sequence>
<evidence type="ECO:0000256" key="5">
    <source>
        <dbReference type="ARBA" id="ARBA00022777"/>
    </source>
</evidence>
<evidence type="ECO:0000256" key="4">
    <source>
        <dbReference type="ARBA" id="ARBA00022741"/>
    </source>
</evidence>
<comment type="catalytic activity">
    <reaction evidence="1">
        <text>ATP + protein L-histidine = ADP + protein N-phospho-L-histidine.</text>
        <dbReference type="EC" id="2.7.13.3"/>
    </reaction>
</comment>
<dbReference type="SUPFAM" id="SSF55874">
    <property type="entry name" value="ATPase domain of HSP90 chaperone/DNA topoisomerase II/histidine kinase"/>
    <property type="match status" value="1"/>
</dbReference>
<dbReference type="GO" id="GO:0005524">
    <property type="term" value="F:ATP binding"/>
    <property type="evidence" value="ECO:0007669"/>
    <property type="project" value="UniProtKB-KW"/>
</dbReference>
<dbReference type="OrthoDB" id="9789782at2"/>
<evidence type="ECO:0000256" key="7">
    <source>
        <dbReference type="ARBA" id="ARBA00023012"/>
    </source>
</evidence>
<dbReference type="InterPro" id="IPR007890">
    <property type="entry name" value="CHASE2"/>
</dbReference>
<dbReference type="GO" id="GO:0004673">
    <property type="term" value="F:protein histidine kinase activity"/>
    <property type="evidence" value="ECO:0007669"/>
    <property type="project" value="UniProtKB-EC"/>
</dbReference>
<dbReference type="PIRSF" id="PIRSF037347">
    <property type="entry name" value="STHK_CHASE2_PAS_prd"/>
    <property type="match status" value="1"/>
</dbReference>
<dbReference type="EC" id="2.7.13.3" evidence="2"/>
<keyword evidence="8" id="KW-0812">Transmembrane</keyword>
<dbReference type="EMBL" id="LYMM01000084">
    <property type="protein sequence ID" value="PNU02249.1"/>
    <property type="molecule type" value="Genomic_DNA"/>
</dbReference>
<proteinExistence type="predicted"/>
<dbReference type="RefSeq" id="WP_103099027.1">
    <property type="nucleotide sequence ID" value="NZ_LYMM01000084.1"/>
</dbReference>
<dbReference type="SMART" id="SM00387">
    <property type="entry name" value="HATPase_c"/>
    <property type="match status" value="1"/>
</dbReference>
<dbReference type="PANTHER" id="PTHR42878:SF7">
    <property type="entry name" value="SENSOR HISTIDINE KINASE GLRK"/>
    <property type="match status" value="1"/>
</dbReference>
<keyword evidence="5 10" id="KW-0418">Kinase</keyword>
<keyword evidence="3" id="KW-0808">Transferase</keyword>
<dbReference type="GO" id="GO:0007234">
    <property type="term" value="P:osmosensory signaling via phosphorelay pathway"/>
    <property type="evidence" value="ECO:0007669"/>
    <property type="project" value="TreeGrafter"/>
</dbReference>
<evidence type="ECO:0000313" key="11">
    <source>
        <dbReference type="Proteomes" id="UP000236327"/>
    </source>
</evidence>
<accession>A0A2K2FTY5</accession>
<evidence type="ECO:0000256" key="2">
    <source>
        <dbReference type="ARBA" id="ARBA00012438"/>
    </source>
</evidence>
<comment type="caution">
    <text evidence="10">The sequence shown here is derived from an EMBL/GenBank/DDBJ whole genome shotgun (WGS) entry which is preliminary data.</text>
</comment>
<dbReference type="CDD" id="cd00075">
    <property type="entry name" value="HATPase"/>
    <property type="match status" value="1"/>
</dbReference>
<evidence type="ECO:0000256" key="8">
    <source>
        <dbReference type="SAM" id="Phobius"/>
    </source>
</evidence>
<keyword evidence="4" id="KW-0547">Nucleotide-binding</keyword>
<feature type="domain" description="Histidine kinase" evidence="9">
    <location>
        <begin position="530"/>
        <end position="745"/>
    </location>
</feature>
<dbReference type="InterPro" id="IPR003594">
    <property type="entry name" value="HATPase_dom"/>
</dbReference>
<dbReference type="Gene3D" id="3.30.450.20">
    <property type="entry name" value="PAS domain"/>
    <property type="match status" value="1"/>
</dbReference>
<dbReference type="AlphaFoldDB" id="A0A2K2FTY5"/>
<keyword evidence="7" id="KW-0902">Two-component regulatory system</keyword>
<name>A0A2K2FTY5_9SPHN</name>
<dbReference type="InterPro" id="IPR017181">
    <property type="entry name" value="Sig_transdc_His_kin_CHASE2"/>
</dbReference>
<dbReference type="PANTHER" id="PTHR42878">
    <property type="entry name" value="TWO-COMPONENT HISTIDINE KINASE"/>
    <property type="match status" value="1"/>
</dbReference>
<keyword evidence="11" id="KW-1185">Reference proteome</keyword>
<gene>
    <name evidence="10" type="ORF">A8V01_10340</name>
</gene>
<evidence type="ECO:0000256" key="1">
    <source>
        <dbReference type="ARBA" id="ARBA00000085"/>
    </source>
</evidence>
<dbReference type="SMART" id="SM01080">
    <property type="entry name" value="CHASE2"/>
    <property type="match status" value="1"/>
</dbReference>
<evidence type="ECO:0000256" key="3">
    <source>
        <dbReference type="ARBA" id="ARBA00022679"/>
    </source>
</evidence>
<feature type="transmembrane region" description="Helical" evidence="8">
    <location>
        <begin position="12"/>
        <end position="29"/>
    </location>
</feature>
<dbReference type="InterPro" id="IPR004358">
    <property type="entry name" value="Sig_transdc_His_kin-like_C"/>
</dbReference>
<dbReference type="GO" id="GO:0030295">
    <property type="term" value="F:protein kinase activator activity"/>
    <property type="evidence" value="ECO:0007669"/>
    <property type="project" value="TreeGrafter"/>
</dbReference>
<dbReference type="Pfam" id="PF02518">
    <property type="entry name" value="HATPase_c"/>
    <property type="match status" value="1"/>
</dbReference>
<dbReference type="InterPro" id="IPR036890">
    <property type="entry name" value="HATPase_C_sf"/>
</dbReference>
<reference evidence="10 11" key="1">
    <citation type="submission" date="2016-05" db="EMBL/GenBank/DDBJ databases">
        <title>Complete genome sequence of Novosphingobium guangzhouense SA925(T).</title>
        <authorList>
            <person name="Sha S."/>
        </authorList>
    </citation>
    <scope>NUCLEOTIDE SEQUENCE [LARGE SCALE GENOMIC DNA]</scope>
    <source>
        <strain evidence="10 11">SA925</strain>
    </source>
</reference>
<keyword evidence="6" id="KW-0067">ATP-binding</keyword>
<dbReference type="Pfam" id="PF05226">
    <property type="entry name" value="CHASE2"/>
    <property type="match status" value="1"/>
</dbReference>
<organism evidence="10 11">
    <name type="scientific">Novosphingobium guangzhouense</name>
    <dbReference type="NCBI Taxonomy" id="1850347"/>
    <lineage>
        <taxon>Bacteria</taxon>
        <taxon>Pseudomonadati</taxon>
        <taxon>Pseudomonadota</taxon>
        <taxon>Alphaproteobacteria</taxon>
        <taxon>Sphingomonadales</taxon>
        <taxon>Sphingomonadaceae</taxon>
        <taxon>Novosphingobium</taxon>
    </lineage>
</organism>
<keyword evidence="8" id="KW-1133">Transmembrane helix</keyword>
<dbReference type="Proteomes" id="UP000236327">
    <property type="component" value="Unassembled WGS sequence"/>
</dbReference>
<evidence type="ECO:0000313" key="10">
    <source>
        <dbReference type="EMBL" id="PNU02249.1"/>
    </source>
</evidence>
<evidence type="ECO:0000259" key="9">
    <source>
        <dbReference type="PROSITE" id="PS50109"/>
    </source>
</evidence>
<feature type="transmembrane region" description="Helical" evidence="8">
    <location>
        <begin position="305"/>
        <end position="329"/>
    </location>
</feature>
<evidence type="ECO:0000256" key="6">
    <source>
        <dbReference type="ARBA" id="ARBA00022840"/>
    </source>
</evidence>
<keyword evidence="8" id="KW-0472">Membrane</keyword>